<sequence length="199" mass="22225">MSAADAIIELYDRRALDWDADRGRDLFERPWLDRFAALLAVGGTVLDSGCGSGDPIARHFLESGYNLTGVDSGGNMIAICREKFPDADWTVSDMRDLNLDRAFDGMLAWHSLFHLTPDDQRKMFPVFRKHARSGTALMFTSGSDHNEIVGQWHEEPLYHGSLSQDEYRTLLGANGFDIVHHIISDPACGSATVWLARAR</sequence>
<dbReference type="PANTHER" id="PTHR43861">
    <property type="entry name" value="TRANS-ACONITATE 2-METHYLTRANSFERASE-RELATED"/>
    <property type="match status" value="1"/>
</dbReference>
<dbReference type="HOGENOM" id="CLU_060397_3_1_5"/>
<protein>
    <submittedName>
        <fullName evidence="4">Methyltransferase domain protein</fullName>
    </submittedName>
</protein>
<keyword evidence="5" id="KW-1185">Reference proteome</keyword>
<dbReference type="PANTHER" id="PTHR43861:SF1">
    <property type="entry name" value="TRANS-ACONITATE 2-METHYLTRANSFERASE"/>
    <property type="match status" value="1"/>
</dbReference>
<keyword evidence="1 4" id="KW-0489">Methyltransferase</keyword>
<dbReference type="GO" id="GO:0032259">
    <property type="term" value="P:methylation"/>
    <property type="evidence" value="ECO:0007669"/>
    <property type="project" value="UniProtKB-KW"/>
</dbReference>
<dbReference type="SUPFAM" id="SSF53335">
    <property type="entry name" value="S-adenosyl-L-methionine-dependent methyltransferases"/>
    <property type="match status" value="1"/>
</dbReference>
<dbReference type="eggNOG" id="COG2226">
    <property type="taxonomic scope" value="Bacteria"/>
</dbReference>
<dbReference type="STRING" id="715226.ABI_40580"/>
<dbReference type="Proteomes" id="UP000006512">
    <property type="component" value="Unassembled WGS sequence"/>
</dbReference>
<dbReference type="EMBL" id="GL883080">
    <property type="protein sequence ID" value="EGF89635.1"/>
    <property type="molecule type" value="Genomic_DNA"/>
</dbReference>
<dbReference type="OrthoDB" id="9765084at2"/>
<dbReference type="Pfam" id="PF13649">
    <property type="entry name" value="Methyltransf_25"/>
    <property type="match status" value="1"/>
</dbReference>
<dbReference type="CDD" id="cd02440">
    <property type="entry name" value="AdoMet_MTases"/>
    <property type="match status" value="1"/>
</dbReference>
<evidence type="ECO:0000256" key="1">
    <source>
        <dbReference type="ARBA" id="ARBA00022603"/>
    </source>
</evidence>
<organism evidence="4 5">
    <name type="scientific">Asticcacaulis biprosthecium C19</name>
    <dbReference type="NCBI Taxonomy" id="715226"/>
    <lineage>
        <taxon>Bacteria</taxon>
        <taxon>Pseudomonadati</taxon>
        <taxon>Pseudomonadota</taxon>
        <taxon>Alphaproteobacteria</taxon>
        <taxon>Caulobacterales</taxon>
        <taxon>Caulobacteraceae</taxon>
        <taxon>Asticcacaulis</taxon>
    </lineage>
</organism>
<dbReference type="InterPro" id="IPR041698">
    <property type="entry name" value="Methyltransf_25"/>
</dbReference>
<dbReference type="RefSeq" id="WP_006274830.1">
    <property type="nucleotide sequence ID" value="NZ_GL883080.1"/>
</dbReference>
<evidence type="ECO:0000313" key="5">
    <source>
        <dbReference type="Proteomes" id="UP000006512"/>
    </source>
</evidence>
<evidence type="ECO:0000256" key="2">
    <source>
        <dbReference type="ARBA" id="ARBA00022679"/>
    </source>
</evidence>
<name>F4QSB5_9CAUL</name>
<dbReference type="AlphaFoldDB" id="F4QSB5"/>
<gene>
    <name evidence="4" type="ORF">ABI_40580</name>
</gene>
<evidence type="ECO:0000313" key="4">
    <source>
        <dbReference type="EMBL" id="EGF89635.1"/>
    </source>
</evidence>
<keyword evidence="2 4" id="KW-0808">Transferase</keyword>
<proteinExistence type="predicted"/>
<accession>F4QSB5</accession>
<feature type="domain" description="Methyltransferase" evidence="3">
    <location>
        <begin position="45"/>
        <end position="133"/>
    </location>
</feature>
<evidence type="ECO:0000259" key="3">
    <source>
        <dbReference type="Pfam" id="PF13649"/>
    </source>
</evidence>
<reference evidence="5" key="1">
    <citation type="submission" date="2011-03" db="EMBL/GenBank/DDBJ databases">
        <title>Draft genome sequence of Brevundimonas diminuta.</title>
        <authorList>
            <person name="Brown P.J.B."/>
            <person name="Buechlein A."/>
            <person name="Hemmerich C."/>
            <person name="Brun Y.V."/>
        </authorList>
    </citation>
    <scope>NUCLEOTIDE SEQUENCE [LARGE SCALE GENOMIC DNA]</scope>
    <source>
        <strain evidence="5">C19</strain>
    </source>
</reference>
<dbReference type="GO" id="GO:0008168">
    <property type="term" value="F:methyltransferase activity"/>
    <property type="evidence" value="ECO:0007669"/>
    <property type="project" value="UniProtKB-KW"/>
</dbReference>
<dbReference type="InterPro" id="IPR029063">
    <property type="entry name" value="SAM-dependent_MTases_sf"/>
</dbReference>
<dbReference type="Gene3D" id="3.40.50.150">
    <property type="entry name" value="Vaccinia Virus protein VP39"/>
    <property type="match status" value="1"/>
</dbReference>